<keyword evidence="5 9" id="KW-0812">Transmembrane</keyword>
<dbReference type="PANTHER" id="PTHR30330:SF7">
    <property type="entry name" value="SODIUM_PROTON-DEPENDENT ALANINE CARRIER PROTEIN YRBD-RELATED"/>
    <property type="match status" value="1"/>
</dbReference>
<comment type="caution">
    <text evidence="10">The sequence shown here is derived from an EMBL/GenBank/DDBJ whole genome shotgun (WGS) entry which is preliminary data.</text>
</comment>
<evidence type="ECO:0000256" key="9">
    <source>
        <dbReference type="SAM" id="Phobius"/>
    </source>
</evidence>
<evidence type="ECO:0000256" key="8">
    <source>
        <dbReference type="ARBA" id="ARBA00023136"/>
    </source>
</evidence>
<evidence type="ECO:0008006" key="12">
    <source>
        <dbReference type="Google" id="ProtNLM"/>
    </source>
</evidence>
<feature type="transmembrane region" description="Helical" evidence="9">
    <location>
        <begin position="30"/>
        <end position="47"/>
    </location>
</feature>
<dbReference type="Pfam" id="PF01235">
    <property type="entry name" value="Na_Ala_symp"/>
    <property type="match status" value="1"/>
</dbReference>
<comment type="subcellular location">
    <subcellularLocation>
        <location evidence="1">Cell membrane</location>
        <topology evidence="1">Multi-pass membrane protein</topology>
    </subcellularLocation>
</comment>
<name>A0ABU0AN85_9BACI</name>
<dbReference type="InterPro" id="IPR001463">
    <property type="entry name" value="Na/Ala_symport"/>
</dbReference>
<protein>
    <recommendedName>
        <fullName evidence="12">Sodium:alanine symporter family protein</fullName>
    </recommendedName>
</protein>
<keyword evidence="7 9" id="KW-1133">Transmembrane helix</keyword>
<evidence type="ECO:0000313" key="11">
    <source>
        <dbReference type="Proteomes" id="UP001238088"/>
    </source>
</evidence>
<evidence type="ECO:0000256" key="6">
    <source>
        <dbReference type="ARBA" id="ARBA00022847"/>
    </source>
</evidence>
<evidence type="ECO:0000256" key="2">
    <source>
        <dbReference type="ARBA" id="ARBA00009261"/>
    </source>
</evidence>
<evidence type="ECO:0000256" key="7">
    <source>
        <dbReference type="ARBA" id="ARBA00022989"/>
    </source>
</evidence>
<organism evidence="10 11">
    <name type="scientific">Cytobacillus purgationiresistens</name>
    <dbReference type="NCBI Taxonomy" id="863449"/>
    <lineage>
        <taxon>Bacteria</taxon>
        <taxon>Bacillati</taxon>
        <taxon>Bacillota</taxon>
        <taxon>Bacilli</taxon>
        <taxon>Bacillales</taxon>
        <taxon>Bacillaceae</taxon>
        <taxon>Cytobacillus</taxon>
    </lineage>
</organism>
<sequence>MNSVWKVLFLVMVYIGSVESASLLWTLGDLGIGSMAWLNLVAILLLTKPALKVLKDYDTLKKAGIDPIFDPVKLGIKGADFWEEKIKGNKNINKKSVG</sequence>
<keyword evidence="3" id="KW-0813">Transport</keyword>
<evidence type="ECO:0000256" key="1">
    <source>
        <dbReference type="ARBA" id="ARBA00004651"/>
    </source>
</evidence>
<keyword evidence="4" id="KW-1003">Cell membrane</keyword>
<comment type="similarity">
    <text evidence="2">Belongs to the alanine or glycine:cation symporter (AGCS) (TC 2.A.25) family.</text>
</comment>
<evidence type="ECO:0000313" key="10">
    <source>
        <dbReference type="EMBL" id="MDQ0272739.1"/>
    </source>
</evidence>
<keyword evidence="6" id="KW-0769">Symport</keyword>
<dbReference type="PANTHER" id="PTHR30330">
    <property type="entry name" value="AGSS FAMILY TRANSPORTER, SODIUM-ALANINE"/>
    <property type="match status" value="1"/>
</dbReference>
<dbReference type="EMBL" id="JAUSUB010000027">
    <property type="protein sequence ID" value="MDQ0272739.1"/>
    <property type="molecule type" value="Genomic_DNA"/>
</dbReference>
<evidence type="ECO:0000256" key="3">
    <source>
        <dbReference type="ARBA" id="ARBA00022448"/>
    </source>
</evidence>
<keyword evidence="8 9" id="KW-0472">Membrane</keyword>
<accession>A0ABU0AN85</accession>
<keyword evidence="11" id="KW-1185">Reference proteome</keyword>
<gene>
    <name evidence="10" type="ORF">J2S17_004632</name>
</gene>
<reference evidence="10 11" key="1">
    <citation type="submission" date="2023-07" db="EMBL/GenBank/DDBJ databases">
        <title>Genomic Encyclopedia of Type Strains, Phase IV (KMG-IV): sequencing the most valuable type-strain genomes for metagenomic binning, comparative biology and taxonomic classification.</title>
        <authorList>
            <person name="Goeker M."/>
        </authorList>
    </citation>
    <scope>NUCLEOTIDE SEQUENCE [LARGE SCALE GENOMIC DNA]</scope>
    <source>
        <strain evidence="10 11">DSM 23494</strain>
    </source>
</reference>
<evidence type="ECO:0000256" key="5">
    <source>
        <dbReference type="ARBA" id="ARBA00022692"/>
    </source>
</evidence>
<proteinExistence type="inferred from homology"/>
<dbReference type="Proteomes" id="UP001238088">
    <property type="component" value="Unassembled WGS sequence"/>
</dbReference>
<evidence type="ECO:0000256" key="4">
    <source>
        <dbReference type="ARBA" id="ARBA00022475"/>
    </source>
</evidence>